<dbReference type="Proteomes" id="UP001161325">
    <property type="component" value="Unassembled WGS sequence"/>
</dbReference>
<evidence type="ECO:0000256" key="12">
    <source>
        <dbReference type="HAMAP-Rule" id="MF_00041"/>
    </source>
</evidence>
<feature type="binding site" evidence="12">
    <location>
        <position position="254"/>
    </location>
    <ligand>
        <name>Zn(2+)</name>
        <dbReference type="ChEBI" id="CHEBI:29105"/>
    </ligand>
</feature>
<dbReference type="InterPro" id="IPR032678">
    <property type="entry name" value="tRNA-synt_1_cat_dom"/>
</dbReference>
<comment type="caution">
    <text evidence="14">The sequence shown here is derived from an EMBL/GenBank/DDBJ whole genome shotgun (WGS) entry which is preliminary data.</text>
</comment>
<dbReference type="PRINTS" id="PR00983">
    <property type="entry name" value="TRNASYNTHCYS"/>
</dbReference>
<feature type="binding site" evidence="12">
    <location>
        <position position="258"/>
    </location>
    <ligand>
        <name>Zn(2+)</name>
        <dbReference type="ChEBI" id="CHEBI:29105"/>
    </ligand>
</feature>
<dbReference type="Gene3D" id="3.40.50.620">
    <property type="entry name" value="HUPs"/>
    <property type="match status" value="1"/>
</dbReference>
<dbReference type="GO" id="GO:0005829">
    <property type="term" value="C:cytosol"/>
    <property type="evidence" value="ECO:0007669"/>
    <property type="project" value="TreeGrafter"/>
</dbReference>
<keyword evidence="6 12" id="KW-0479">Metal-binding</keyword>
<dbReference type="InterPro" id="IPR015273">
    <property type="entry name" value="Cys-tRNA-synt_Ia_DALR"/>
</dbReference>
<evidence type="ECO:0000259" key="13">
    <source>
        <dbReference type="SMART" id="SM00840"/>
    </source>
</evidence>
<comment type="catalytic activity">
    <reaction evidence="12">
        <text>tRNA(Cys) + L-cysteine + ATP = L-cysteinyl-tRNA(Cys) + AMP + diphosphate</text>
        <dbReference type="Rhea" id="RHEA:17773"/>
        <dbReference type="Rhea" id="RHEA-COMP:9661"/>
        <dbReference type="Rhea" id="RHEA-COMP:9679"/>
        <dbReference type="ChEBI" id="CHEBI:30616"/>
        <dbReference type="ChEBI" id="CHEBI:33019"/>
        <dbReference type="ChEBI" id="CHEBI:35235"/>
        <dbReference type="ChEBI" id="CHEBI:78442"/>
        <dbReference type="ChEBI" id="CHEBI:78517"/>
        <dbReference type="ChEBI" id="CHEBI:456215"/>
        <dbReference type="EC" id="6.1.1.16"/>
    </reaction>
</comment>
<organism evidence="14 15">
    <name type="scientific">Roseisolibacter agri</name>
    <dbReference type="NCBI Taxonomy" id="2014610"/>
    <lineage>
        <taxon>Bacteria</taxon>
        <taxon>Pseudomonadati</taxon>
        <taxon>Gemmatimonadota</taxon>
        <taxon>Gemmatimonadia</taxon>
        <taxon>Gemmatimonadales</taxon>
        <taxon>Gemmatimonadaceae</taxon>
        <taxon>Roseisolibacter</taxon>
    </lineage>
</organism>
<evidence type="ECO:0000256" key="6">
    <source>
        <dbReference type="ARBA" id="ARBA00022723"/>
    </source>
</evidence>
<comment type="caution">
    <text evidence="12">Lacks conserved residue(s) required for the propagation of feature annotation.</text>
</comment>
<feature type="short sequence motif" description="'HIGH' region" evidence="12">
    <location>
        <begin position="45"/>
        <end position="55"/>
    </location>
</feature>
<dbReference type="GO" id="GO:0005524">
    <property type="term" value="F:ATP binding"/>
    <property type="evidence" value="ECO:0007669"/>
    <property type="project" value="UniProtKB-UniRule"/>
</dbReference>
<dbReference type="GO" id="GO:0008270">
    <property type="term" value="F:zinc ion binding"/>
    <property type="evidence" value="ECO:0007669"/>
    <property type="project" value="UniProtKB-UniRule"/>
</dbReference>
<dbReference type="NCBIfam" id="TIGR00435">
    <property type="entry name" value="cysS"/>
    <property type="match status" value="1"/>
</dbReference>
<comment type="subunit">
    <text evidence="3 12">Monomer.</text>
</comment>
<dbReference type="RefSeq" id="WP_284350596.1">
    <property type="nucleotide sequence ID" value="NZ_BRXS01000004.1"/>
</dbReference>
<gene>
    <name evidence="12 14" type="primary">cysS</name>
    <name evidence="14" type="ORF">rosag_26410</name>
</gene>
<keyword evidence="5 12" id="KW-0436">Ligase</keyword>
<evidence type="ECO:0000256" key="8">
    <source>
        <dbReference type="ARBA" id="ARBA00022833"/>
    </source>
</evidence>
<evidence type="ECO:0000313" key="14">
    <source>
        <dbReference type="EMBL" id="GLC26128.1"/>
    </source>
</evidence>
<dbReference type="InterPro" id="IPR024909">
    <property type="entry name" value="Cys-tRNA/MSH_ligase"/>
</dbReference>
<keyword evidence="8 12" id="KW-0862">Zinc</keyword>
<dbReference type="InterPro" id="IPR009080">
    <property type="entry name" value="tRNAsynth_Ia_anticodon-bd"/>
</dbReference>
<evidence type="ECO:0000256" key="10">
    <source>
        <dbReference type="ARBA" id="ARBA00022917"/>
    </source>
</evidence>
<feature type="domain" description="Cysteinyl-tRNA synthetase class Ia DALR" evidence="13">
    <location>
        <begin position="367"/>
        <end position="433"/>
    </location>
</feature>
<dbReference type="GO" id="GO:0006423">
    <property type="term" value="P:cysteinyl-tRNA aminoacylation"/>
    <property type="evidence" value="ECO:0007669"/>
    <property type="project" value="UniProtKB-UniRule"/>
</dbReference>
<keyword evidence="10 12" id="KW-0648">Protein biosynthesis</keyword>
<evidence type="ECO:0000256" key="1">
    <source>
        <dbReference type="ARBA" id="ARBA00004496"/>
    </source>
</evidence>
<dbReference type="PANTHER" id="PTHR10890:SF3">
    <property type="entry name" value="CYSTEINE--TRNA LIGASE, CYTOPLASMIC"/>
    <property type="match status" value="1"/>
</dbReference>
<evidence type="ECO:0000256" key="9">
    <source>
        <dbReference type="ARBA" id="ARBA00022840"/>
    </source>
</evidence>
<dbReference type="Gene3D" id="1.20.120.1910">
    <property type="entry name" value="Cysteine-tRNA ligase, C-terminal anti-codon recognition domain"/>
    <property type="match status" value="1"/>
</dbReference>
<dbReference type="Pfam" id="PF09190">
    <property type="entry name" value="DALR_2"/>
    <property type="match status" value="1"/>
</dbReference>
<reference evidence="14" key="1">
    <citation type="submission" date="2022-08" db="EMBL/GenBank/DDBJ databases">
        <title>Draft genome sequencing of Roseisolibacter agri AW1220.</title>
        <authorList>
            <person name="Tobiishi Y."/>
            <person name="Tonouchi A."/>
        </authorList>
    </citation>
    <scope>NUCLEOTIDE SEQUENCE</scope>
    <source>
        <strain evidence="14">AW1220</strain>
    </source>
</reference>
<dbReference type="SMART" id="SM00840">
    <property type="entry name" value="DALR_2"/>
    <property type="match status" value="1"/>
</dbReference>
<dbReference type="CDD" id="cd00672">
    <property type="entry name" value="CysRS_core"/>
    <property type="match status" value="1"/>
</dbReference>
<name>A0AA37VB71_9BACT</name>
<dbReference type="AlphaFoldDB" id="A0AA37VB71"/>
<dbReference type="HAMAP" id="MF_00041">
    <property type="entry name" value="Cys_tRNA_synth"/>
    <property type="match status" value="1"/>
</dbReference>
<evidence type="ECO:0000313" key="15">
    <source>
        <dbReference type="Proteomes" id="UP001161325"/>
    </source>
</evidence>
<evidence type="ECO:0000256" key="7">
    <source>
        <dbReference type="ARBA" id="ARBA00022741"/>
    </source>
</evidence>
<keyword evidence="4 12" id="KW-0963">Cytoplasm</keyword>
<evidence type="ECO:0000256" key="11">
    <source>
        <dbReference type="ARBA" id="ARBA00023146"/>
    </source>
</evidence>
<dbReference type="EC" id="6.1.1.16" evidence="12"/>
<dbReference type="InterPro" id="IPR014729">
    <property type="entry name" value="Rossmann-like_a/b/a_fold"/>
</dbReference>
<feature type="binding site" evidence="12">
    <location>
        <position position="43"/>
    </location>
    <ligand>
        <name>Zn(2+)</name>
        <dbReference type="ChEBI" id="CHEBI:29105"/>
    </ligand>
</feature>
<protein>
    <recommendedName>
        <fullName evidence="12">Cysteine--tRNA ligase</fullName>
        <ecNumber evidence="12">6.1.1.16</ecNumber>
    </recommendedName>
    <alternativeName>
        <fullName evidence="12">Cysteinyl-tRNA synthetase</fullName>
        <shortName evidence="12">CysRS</shortName>
    </alternativeName>
</protein>
<comment type="similarity">
    <text evidence="2 12">Belongs to the class-I aminoacyl-tRNA synthetase family.</text>
</comment>
<dbReference type="SUPFAM" id="SSF47323">
    <property type="entry name" value="Anticodon-binding domain of a subclass of class I aminoacyl-tRNA synthetases"/>
    <property type="match status" value="1"/>
</dbReference>
<keyword evidence="11 12" id="KW-0030">Aminoacyl-tRNA synthetase</keyword>
<evidence type="ECO:0000256" key="5">
    <source>
        <dbReference type="ARBA" id="ARBA00022598"/>
    </source>
</evidence>
<keyword evidence="7 12" id="KW-0547">Nucleotide-binding</keyword>
<dbReference type="PANTHER" id="PTHR10890">
    <property type="entry name" value="CYSTEINYL-TRNA SYNTHETASE"/>
    <property type="match status" value="1"/>
</dbReference>
<comment type="subcellular location">
    <subcellularLocation>
        <location evidence="1 12">Cytoplasm</location>
    </subcellularLocation>
</comment>
<keyword evidence="9 12" id="KW-0067">ATP-binding</keyword>
<feature type="binding site" evidence="12">
    <location>
        <position position="229"/>
    </location>
    <ligand>
        <name>Zn(2+)</name>
        <dbReference type="ChEBI" id="CHEBI:29105"/>
    </ligand>
</feature>
<proteinExistence type="inferred from homology"/>
<evidence type="ECO:0000256" key="2">
    <source>
        <dbReference type="ARBA" id="ARBA00005594"/>
    </source>
</evidence>
<feature type="binding site" evidence="12">
    <location>
        <position position="289"/>
    </location>
    <ligand>
        <name>ATP</name>
        <dbReference type="ChEBI" id="CHEBI:30616"/>
    </ligand>
</feature>
<dbReference type="EMBL" id="BRXS01000004">
    <property type="protein sequence ID" value="GLC26128.1"/>
    <property type="molecule type" value="Genomic_DNA"/>
</dbReference>
<keyword evidence="15" id="KW-1185">Reference proteome</keyword>
<dbReference type="SUPFAM" id="SSF52374">
    <property type="entry name" value="Nucleotidylyl transferase"/>
    <property type="match status" value="1"/>
</dbReference>
<dbReference type="InterPro" id="IPR015803">
    <property type="entry name" value="Cys-tRNA-ligase"/>
</dbReference>
<evidence type="ECO:0000256" key="3">
    <source>
        <dbReference type="ARBA" id="ARBA00011245"/>
    </source>
</evidence>
<dbReference type="Pfam" id="PF01406">
    <property type="entry name" value="tRNA-synt_1e"/>
    <property type="match status" value="1"/>
</dbReference>
<accession>A0AA37VB71</accession>
<comment type="cofactor">
    <cofactor evidence="12">
        <name>Zn(2+)</name>
        <dbReference type="ChEBI" id="CHEBI:29105"/>
    </cofactor>
    <text evidence="12">Binds 1 zinc ion per subunit.</text>
</comment>
<sequence length="482" mass="53566">MTNATPSALPETRMPEFRLYNTLTRSVEPFVPTDGRTVRMYTCGPTVYNPAHLGNFRTFLFEDLFRRAIALQGWTVQQVMNLTDVDDKIIKRALERGLTIQALTDPVVETFHADRKYLRIQDAESYPRATEYIPQMIALVERLIANGVAYQADDQSVYFAIDRFPGYGKLSRLDRREVKSGARVAQDEYSKENAQDFALWKAAKEEDERTGAAWDSPWGRGRPGWHLECSAMAMELLGETLDVHCGGVDLVFPHHEDEIAQSEGATGKEFSRFWCHGAFLLTEGQKMAKRLGNVSNVQGLRDEGVTGAAYRHVVFSTHYRKELNLSADALEASLTAVRRVGEFAARLASATGGTPELAQAAAEAEREFRAALADDLNAPEAMAALFVFIKRANAELDRHGDDAAALEAARRVFGIIDGVLDLVPERGDTDAELAAWVDERLAARKAARAARDFAGADAIRDELLARGIELKDTPQGTTWQRR</sequence>
<evidence type="ECO:0000256" key="4">
    <source>
        <dbReference type="ARBA" id="ARBA00022490"/>
    </source>
</evidence>
<dbReference type="GO" id="GO:0004817">
    <property type="term" value="F:cysteine-tRNA ligase activity"/>
    <property type="evidence" value="ECO:0007669"/>
    <property type="project" value="UniProtKB-UniRule"/>
</dbReference>